<accession>Q2KTY3</accession>
<dbReference type="InterPro" id="IPR042100">
    <property type="entry name" value="Bug_dom1"/>
</dbReference>
<dbReference type="InterPro" id="IPR005064">
    <property type="entry name" value="BUG"/>
</dbReference>
<evidence type="ECO:0000313" key="4">
    <source>
        <dbReference type="Proteomes" id="UP000001977"/>
    </source>
</evidence>
<dbReference type="STRING" id="360910.BAV3267"/>
<feature type="chain" id="PRO_5005694074" evidence="2">
    <location>
        <begin position="27"/>
        <end position="327"/>
    </location>
</feature>
<name>Q2KTY3_BORA1</name>
<dbReference type="Gene3D" id="3.40.190.10">
    <property type="entry name" value="Periplasmic binding protein-like II"/>
    <property type="match status" value="1"/>
</dbReference>
<keyword evidence="4" id="KW-1185">Reference proteome</keyword>
<dbReference type="CDD" id="cd13578">
    <property type="entry name" value="PBP2_Bug27"/>
    <property type="match status" value="1"/>
</dbReference>
<dbReference type="PIRSF" id="PIRSF017082">
    <property type="entry name" value="YflP"/>
    <property type="match status" value="1"/>
</dbReference>
<dbReference type="SUPFAM" id="SSF53850">
    <property type="entry name" value="Periplasmic binding protein-like II"/>
    <property type="match status" value="1"/>
</dbReference>
<dbReference type="OrthoDB" id="8630746at2"/>
<reference evidence="3 4" key="1">
    <citation type="journal article" date="2006" name="J. Bacteriol.">
        <title>Comparison of the genome sequence of the poultry pathogen Bordetella avium with those of B. bronchiseptica, B. pertussis, and B. parapertussis reveals extensive diversity in surface structures associated with host interaction.</title>
        <authorList>
            <person name="Sebaihia M."/>
            <person name="Preston A."/>
            <person name="Maskell D.J."/>
            <person name="Kuzmiak H."/>
            <person name="Connell T.D."/>
            <person name="King N.D."/>
            <person name="Orndorff P.E."/>
            <person name="Miyamoto D.M."/>
            <person name="Thomson N.R."/>
            <person name="Harris D."/>
            <person name="Goble A."/>
            <person name="Lord A."/>
            <person name="Murphy L."/>
            <person name="Quail M.A."/>
            <person name="Rutter S."/>
            <person name="Squares R."/>
            <person name="Squares S."/>
            <person name="Woodward J."/>
            <person name="Parkhill J."/>
            <person name="Temple L.M."/>
        </authorList>
    </citation>
    <scope>NUCLEOTIDE SEQUENCE [LARGE SCALE GENOMIC DNA]</scope>
    <source>
        <strain evidence="3 4">197N</strain>
    </source>
</reference>
<proteinExistence type="inferred from homology"/>
<organism evidence="3 4">
    <name type="scientific">Bordetella avium (strain 197N)</name>
    <dbReference type="NCBI Taxonomy" id="360910"/>
    <lineage>
        <taxon>Bacteria</taxon>
        <taxon>Pseudomonadati</taxon>
        <taxon>Pseudomonadota</taxon>
        <taxon>Betaproteobacteria</taxon>
        <taxon>Burkholderiales</taxon>
        <taxon>Alcaligenaceae</taxon>
        <taxon>Bordetella</taxon>
    </lineage>
</organism>
<keyword evidence="2" id="KW-0732">Signal</keyword>
<dbReference type="Proteomes" id="UP000001977">
    <property type="component" value="Chromosome"/>
</dbReference>
<dbReference type="EMBL" id="AM167904">
    <property type="protein sequence ID" value="CAJ50877.1"/>
    <property type="molecule type" value="Genomic_DNA"/>
</dbReference>
<evidence type="ECO:0000256" key="1">
    <source>
        <dbReference type="ARBA" id="ARBA00006987"/>
    </source>
</evidence>
<dbReference type="RefSeq" id="WP_012418904.1">
    <property type="nucleotide sequence ID" value="NC_010645.1"/>
</dbReference>
<dbReference type="KEGG" id="bav:BAV3267"/>
<dbReference type="eggNOG" id="COG3181">
    <property type="taxonomic scope" value="Bacteria"/>
</dbReference>
<feature type="signal peptide" evidence="2">
    <location>
        <begin position="1"/>
        <end position="26"/>
    </location>
</feature>
<comment type="similarity">
    <text evidence="1">Belongs to the UPF0065 (bug) family.</text>
</comment>
<protein>
    <submittedName>
        <fullName evidence="3">Exported protein</fullName>
    </submittedName>
</protein>
<dbReference type="AlphaFoldDB" id="Q2KTY3"/>
<dbReference type="HOGENOM" id="CLU_045683_0_0_4"/>
<gene>
    <name evidence="3" type="ordered locus">BAV3267</name>
</gene>
<dbReference type="PANTHER" id="PTHR42928">
    <property type="entry name" value="TRICARBOXYLATE-BINDING PROTEIN"/>
    <property type="match status" value="1"/>
</dbReference>
<evidence type="ECO:0000313" key="3">
    <source>
        <dbReference type="EMBL" id="CAJ50877.1"/>
    </source>
</evidence>
<sequence length="327" mass="34528">MTIHSTLKRTLTLLALGIATSCGAYAQSPAYPQKPIRLIVGFPAGGATDVAARLVGNKLSEIIGQAVIIENKPGSASNIGADTVAKAPADGYTLLFGTIALAVNGSLYPKLSYNPSKDFQPVAMVSSTPFILVSNPAAPYSDLKDLLDKARQSPREIYYATAGNGSGSHLFMEMFLKMAGVSMTHVPYRGAAPAMNDVLGNQVPLTFDNIMTTLPMVQAGKLKPLGVSTASRSKAAPDIPTLDDSGIHGFDASAWFGIFAPAGVPASVVSKLNQSLNAAVRDPQVNDKLLQMGADPVTASPEDFDTFFQNEVRKWKEVIDSANIKVE</sequence>
<dbReference type="PANTHER" id="PTHR42928:SF5">
    <property type="entry name" value="BLR1237 PROTEIN"/>
    <property type="match status" value="1"/>
</dbReference>
<evidence type="ECO:0000256" key="2">
    <source>
        <dbReference type="SAM" id="SignalP"/>
    </source>
</evidence>
<dbReference type="Gene3D" id="3.40.190.150">
    <property type="entry name" value="Bordetella uptake gene, domain 1"/>
    <property type="match status" value="1"/>
</dbReference>
<dbReference type="Pfam" id="PF03401">
    <property type="entry name" value="TctC"/>
    <property type="match status" value="1"/>
</dbReference>